<gene>
    <name evidence="1" type="ORF">HPB52_001750</name>
</gene>
<dbReference type="Gene3D" id="3.60.10.10">
    <property type="entry name" value="Endonuclease/exonuclease/phosphatase"/>
    <property type="match status" value="1"/>
</dbReference>
<keyword evidence="2" id="KW-1185">Reference proteome</keyword>
<dbReference type="AlphaFoldDB" id="A0A9D4T8F5"/>
<dbReference type="EMBL" id="JABSTV010001245">
    <property type="protein sequence ID" value="KAH7981902.1"/>
    <property type="molecule type" value="Genomic_DNA"/>
</dbReference>
<dbReference type="InterPro" id="IPR036691">
    <property type="entry name" value="Endo/exonu/phosph_ase_sf"/>
</dbReference>
<reference evidence="1" key="2">
    <citation type="submission" date="2021-09" db="EMBL/GenBank/DDBJ databases">
        <authorList>
            <person name="Jia N."/>
            <person name="Wang J."/>
            <person name="Shi W."/>
            <person name="Du L."/>
            <person name="Sun Y."/>
            <person name="Zhan W."/>
            <person name="Jiang J."/>
            <person name="Wang Q."/>
            <person name="Zhang B."/>
            <person name="Ji P."/>
            <person name="Sakyi L.B."/>
            <person name="Cui X."/>
            <person name="Yuan T."/>
            <person name="Jiang B."/>
            <person name="Yang W."/>
            <person name="Lam T.T.-Y."/>
            <person name="Chang Q."/>
            <person name="Ding S."/>
            <person name="Wang X."/>
            <person name="Zhu J."/>
            <person name="Ruan X."/>
            <person name="Zhao L."/>
            <person name="Wei J."/>
            <person name="Que T."/>
            <person name="Du C."/>
            <person name="Cheng J."/>
            <person name="Dai P."/>
            <person name="Han X."/>
            <person name="Huang E."/>
            <person name="Gao Y."/>
            <person name="Liu J."/>
            <person name="Shao H."/>
            <person name="Ye R."/>
            <person name="Li L."/>
            <person name="Wei W."/>
            <person name="Wang X."/>
            <person name="Wang C."/>
            <person name="Huo Q."/>
            <person name="Li W."/>
            <person name="Guo W."/>
            <person name="Chen H."/>
            <person name="Chen S."/>
            <person name="Zhou L."/>
            <person name="Zhou L."/>
            <person name="Ni X."/>
            <person name="Tian J."/>
            <person name="Zhou Y."/>
            <person name="Sheng Y."/>
            <person name="Liu T."/>
            <person name="Pan Y."/>
            <person name="Xia L."/>
            <person name="Li J."/>
            <person name="Zhao F."/>
            <person name="Cao W."/>
        </authorList>
    </citation>
    <scope>NUCLEOTIDE SEQUENCE</scope>
    <source>
        <strain evidence="1">Rsan-2018</strain>
        <tissue evidence="1">Larvae</tissue>
    </source>
</reference>
<proteinExistence type="predicted"/>
<organism evidence="1 2">
    <name type="scientific">Rhipicephalus sanguineus</name>
    <name type="common">Brown dog tick</name>
    <name type="synonym">Ixodes sanguineus</name>
    <dbReference type="NCBI Taxonomy" id="34632"/>
    <lineage>
        <taxon>Eukaryota</taxon>
        <taxon>Metazoa</taxon>
        <taxon>Ecdysozoa</taxon>
        <taxon>Arthropoda</taxon>
        <taxon>Chelicerata</taxon>
        <taxon>Arachnida</taxon>
        <taxon>Acari</taxon>
        <taxon>Parasitiformes</taxon>
        <taxon>Ixodida</taxon>
        <taxon>Ixodoidea</taxon>
        <taxon>Ixodidae</taxon>
        <taxon>Rhipicephalinae</taxon>
        <taxon>Rhipicephalus</taxon>
        <taxon>Rhipicephalus</taxon>
    </lineage>
</organism>
<sequence>MTHAALFDRLFSNQQTALATRRVFLLRNEYVPSRVARKSSARKVPTGRLTACRSSAAALHCRSGKHESYAGRSHRAPCGIFRLIEVIRWHRLISDVMSKSRASHCGDEQRAPNMRLTSILRGCTYLLRIPIACPAALPRIKIPGASRVELDGYTDHNGRLLLEMTQELSLEIANLRADCEGTYTWCARGLSSCIDYALVSPGLGKSLRNVHIDEEGRHSLGSDHNRLRLQFEASPWRQKVKKHEPATRFLPDAAYEEVANEFELCPGREQADTYEQYIAQLRQIMRKHEKIVKARRGFSRKSWWDGEVQAAIKARRTANRCHRQCVKRPHSADVQASWQEYLRRKREMQAITQRKIAEANHKTLHAIKSAGRGAAAKFWTYVSRLDGKATQPEIRTESSGDKTTDLHRALTDHLHQLCLRTDWHRPPEVDSGKERH</sequence>
<accession>A0A9D4T8F5</accession>
<dbReference type="Proteomes" id="UP000821837">
    <property type="component" value="Chromosome 1"/>
</dbReference>
<comment type="caution">
    <text evidence="1">The sequence shown here is derived from an EMBL/GenBank/DDBJ whole genome shotgun (WGS) entry which is preliminary data.</text>
</comment>
<evidence type="ECO:0008006" key="3">
    <source>
        <dbReference type="Google" id="ProtNLM"/>
    </source>
</evidence>
<protein>
    <recommendedName>
        <fullName evidence="3">Tick transposon</fullName>
    </recommendedName>
</protein>
<reference evidence="1" key="1">
    <citation type="journal article" date="2020" name="Cell">
        <title>Large-Scale Comparative Analyses of Tick Genomes Elucidate Their Genetic Diversity and Vector Capacities.</title>
        <authorList>
            <consortium name="Tick Genome and Microbiome Consortium (TIGMIC)"/>
            <person name="Jia N."/>
            <person name="Wang J."/>
            <person name="Shi W."/>
            <person name="Du L."/>
            <person name="Sun Y."/>
            <person name="Zhan W."/>
            <person name="Jiang J.F."/>
            <person name="Wang Q."/>
            <person name="Zhang B."/>
            <person name="Ji P."/>
            <person name="Bell-Sakyi L."/>
            <person name="Cui X.M."/>
            <person name="Yuan T.T."/>
            <person name="Jiang B.G."/>
            <person name="Yang W.F."/>
            <person name="Lam T.T."/>
            <person name="Chang Q.C."/>
            <person name="Ding S.J."/>
            <person name="Wang X.J."/>
            <person name="Zhu J.G."/>
            <person name="Ruan X.D."/>
            <person name="Zhao L."/>
            <person name="Wei J.T."/>
            <person name="Ye R.Z."/>
            <person name="Que T.C."/>
            <person name="Du C.H."/>
            <person name="Zhou Y.H."/>
            <person name="Cheng J.X."/>
            <person name="Dai P.F."/>
            <person name="Guo W.B."/>
            <person name="Han X.H."/>
            <person name="Huang E.J."/>
            <person name="Li L.F."/>
            <person name="Wei W."/>
            <person name="Gao Y.C."/>
            <person name="Liu J.Z."/>
            <person name="Shao H.Z."/>
            <person name="Wang X."/>
            <person name="Wang C.C."/>
            <person name="Yang T.C."/>
            <person name="Huo Q.B."/>
            <person name="Li W."/>
            <person name="Chen H.Y."/>
            <person name="Chen S.E."/>
            <person name="Zhou L.G."/>
            <person name="Ni X.B."/>
            <person name="Tian J.H."/>
            <person name="Sheng Y."/>
            <person name="Liu T."/>
            <person name="Pan Y.S."/>
            <person name="Xia L.Y."/>
            <person name="Li J."/>
            <person name="Zhao F."/>
            <person name="Cao W.C."/>
        </authorList>
    </citation>
    <scope>NUCLEOTIDE SEQUENCE</scope>
    <source>
        <strain evidence="1">Rsan-2018</strain>
    </source>
</reference>
<name>A0A9D4T8F5_RHISA</name>
<evidence type="ECO:0000313" key="2">
    <source>
        <dbReference type="Proteomes" id="UP000821837"/>
    </source>
</evidence>
<evidence type="ECO:0000313" key="1">
    <source>
        <dbReference type="EMBL" id="KAH7981902.1"/>
    </source>
</evidence>
<dbReference type="SUPFAM" id="SSF56219">
    <property type="entry name" value="DNase I-like"/>
    <property type="match status" value="1"/>
</dbReference>
<dbReference type="VEuPathDB" id="VectorBase:RSAN_055124"/>